<dbReference type="GO" id="GO:0009035">
    <property type="term" value="F:type I site-specific deoxyribonuclease activity"/>
    <property type="evidence" value="ECO:0007669"/>
    <property type="project" value="UniProtKB-EC"/>
</dbReference>
<dbReference type="SUPFAM" id="SSF52540">
    <property type="entry name" value="P-loop containing nucleoside triphosphate hydrolases"/>
    <property type="match status" value="1"/>
</dbReference>
<keyword evidence="2" id="KW-0347">Helicase</keyword>
<dbReference type="Gene3D" id="3.90.1570.50">
    <property type="match status" value="1"/>
</dbReference>
<dbReference type="SMART" id="SM00487">
    <property type="entry name" value="DEXDc"/>
    <property type="match status" value="1"/>
</dbReference>
<dbReference type="GO" id="GO:0004386">
    <property type="term" value="F:helicase activity"/>
    <property type="evidence" value="ECO:0007669"/>
    <property type="project" value="UniProtKB-KW"/>
</dbReference>
<dbReference type="GO" id="GO:0009307">
    <property type="term" value="P:DNA restriction-modification system"/>
    <property type="evidence" value="ECO:0007669"/>
    <property type="project" value="UniProtKB-KW"/>
</dbReference>
<protein>
    <submittedName>
        <fullName evidence="2">Helicase, type I site-specific restriction-modification system restriction subunit</fullName>
    </submittedName>
</protein>
<dbReference type="InterPro" id="IPR027417">
    <property type="entry name" value="P-loop_NTPase"/>
</dbReference>
<accession>A0A128A1V4</accession>
<organism evidence="2 3">
    <name type="scientific">Nitrosotalea devaniterrae</name>
    <dbReference type="NCBI Taxonomy" id="1078905"/>
    <lineage>
        <taxon>Archaea</taxon>
        <taxon>Nitrososphaerota</taxon>
        <taxon>Nitrososphaeria</taxon>
        <taxon>Nitrosotaleales</taxon>
        <taxon>Nitrosotaleaceae</taxon>
        <taxon>Nitrosotalea</taxon>
    </lineage>
</organism>
<dbReference type="InterPro" id="IPR040980">
    <property type="entry name" value="SWI2_SNF2"/>
</dbReference>
<dbReference type="EMBL" id="LN890280">
    <property type="protein sequence ID" value="CUR51344.1"/>
    <property type="molecule type" value="Genomic_DNA"/>
</dbReference>
<gene>
    <name evidence="2" type="ORF">NDEV_0579</name>
</gene>
<keyword evidence="2" id="KW-0547">Nucleotide-binding</keyword>
<dbReference type="PANTHER" id="PTHR42927:SF1">
    <property type="entry name" value="HELICASE SUPERFAMILY 1 AND 2 DOMAIN-CONTAINING PROTEIN"/>
    <property type="match status" value="1"/>
</dbReference>
<name>A0A128A1V4_9ARCH</name>
<dbReference type="GO" id="GO:0003677">
    <property type="term" value="F:DNA binding"/>
    <property type="evidence" value="ECO:0007669"/>
    <property type="project" value="UniProtKB-KW"/>
</dbReference>
<dbReference type="InterPro" id="IPR055180">
    <property type="entry name" value="HsdR_RecA-like_helicase_dom_2"/>
</dbReference>
<dbReference type="Gene3D" id="3.40.50.300">
    <property type="entry name" value="P-loop containing nucleotide triphosphate hydrolases"/>
    <property type="match status" value="2"/>
</dbReference>
<dbReference type="InterPro" id="IPR007409">
    <property type="entry name" value="Restrct_endonuc_type1_HsdR_N"/>
</dbReference>
<feature type="domain" description="Helicase ATP-binding" evidence="1">
    <location>
        <begin position="286"/>
        <end position="488"/>
    </location>
</feature>
<dbReference type="GO" id="GO:0005524">
    <property type="term" value="F:ATP binding"/>
    <property type="evidence" value="ECO:0007669"/>
    <property type="project" value="UniProtKB-KW"/>
</dbReference>
<dbReference type="PROSITE" id="PS51192">
    <property type="entry name" value="HELICASE_ATP_BIND_1"/>
    <property type="match status" value="1"/>
</dbReference>
<dbReference type="KEGG" id="ndv:NDEV_0579"/>
<evidence type="ECO:0000259" key="1">
    <source>
        <dbReference type="PROSITE" id="PS51192"/>
    </source>
</evidence>
<dbReference type="Proteomes" id="UP000196239">
    <property type="component" value="Chromosome 1"/>
</dbReference>
<dbReference type="Pfam" id="PF18766">
    <property type="entry name" value="SWI2_SNF2"/>
    <property type="match status" value="1"/>
</dbReference>
<evidence type="ECO:0000313" key="3">
    <source>
        <dbReference type="Proteomes" id="UP000196239"/>
    </source>
</evidence>
<dbReference type="InterPro" id="IPR026363">
    <property type="entry name" value="CxxC-x17-CxxC_dom"/>
</dbReference>
<reference evidence="3" key="1">
    <citation type="submission" date="2015-10" db="EMBL/GenBank/DDBJ databases">
        <authorList>
            <person name="Lehtovirta-Morley L.E."/>
            <person name="Vieille C."/>
        </authorList>
    </citation>
    <scope>NUCLEOTIDE SEQUENCE [LARGE SCALE GENOMIC DNA]</scope>
</reference>
<keyword evidence="2" id="KW-0378">Hydrolase</keyword>
<dbReference type="PANTHER" id="PTHR42927">
    <property type="entry name" value="HELICASE SUPERFAMILY 1 AND 2 DOMAIN-CONTAINING PROTEIN"/>
    <property type="match status" value="1"/>
</dbReference>
<proteinExistence type="predicted"/>
<dbReference type="Pfam" id="PF04313">
    <property type="entry name" value="HSDR_N"/>
    <property type="match status" value="1"/>
</dbReference>
<dbReference type="Pfam" id="PF23477">
    <property type="entry name" value="zf_Tbcl_2"/>
    <property type="match status" value="1"/>
</dbReference>
<sequence>MTIDVKEKQFENHIESILLENGYLKRTSDKFERQRALDSELFIQFLKESQPDSWKLLEEIHGSDLQDTILEHLEKELDEKGMIHVIRKGVKISDIHLDCAYFKPVSKLNPESQKQYHKNIFSIIRQARYSKRNENSLDLLLCLNGLPIATGEIKNPFTGQTYEDAIRQYQQDRDPDEKIFQFKKRTLVHFAIDPYQIHMTTKLNKENTAFLPFNKGKDGGAGNPESSTYPTSYLWTEIWQKNSWLEILSNFIEIQTIDQSPAPTKEILIFPRYHQLDAVLKLVETTKIQGIGNNYLIEHSTGSGKSNTIAWLAYKLFSLHENDTPIFDGVLVISDRLGIVNQLGRTIMQFEQTPGTVQQIEDSTMLAENLETSRKILISTQQKFPFAYEKITNLKGRNFAIIIDEAHSSQTGEGASKKVKEVLTTNLEEAAKIESELEESEEDIIDKISAEMKKRGPQKNLNYYAFTATPKAKTLKLFGKVACFIPEIKYDPFHKYTMKQAIDENFILDVLKNYTTYERFFKIVKTCAEDKAVEGKKASRALMKYIDSHTLNIATKSQVIVEHFKTHTLPKIGGLAKAMVVTSSRYQAFLYKKAIDEYVKQKGYEGINTLVAFSGTITDEVGNKHTECSINNTKTDEELRDAFDTPKYNILVVAEKYQTGYDQPLLHTMYVDKKLYGIKAVQTLSRLNRTQAGKTDTFVIDFQNKVEDIVEAFKPYYQGTSLIDKTDPNYLNSLYTKILSYDILKLEDINSFAAIFYKSRDDEAQGKLYGIMGYPLVRFNETDEKLQEEFKQNLVNFIESYSFLTQVAQFDDTDLETLFSAGKFFVKLIPEVISSRLPSLKGDVSLQWYKLEKTHEGDISLGKETKPIITTEKFGKIKRPDIITKLSEIIKIFNERFAEGVPPLDANKIVLNEWIKKLENDEELREIAKHNEFQDFLRKFNEKFREIMIGSLNENKSLVSMIFANEQLKTELVVAAAEDYHKWVAENNIPPITPGSPSENMLHFREAIRNCKGYLHWIDLYLGVDGLRILMLGLDQEKTKEVKLLTSLYKNEYQINERFLDEFKRFQTELHAKGISCEMKVIMTKNAYEKVAHDRYLIGQNITYNVPSFTTVVKGRFSEIKRTKAQVPFSDYWNNSDTLDIVKEWDMIKQKHDQTQKLYPTNCTTCGKKIEVPFIPDGVRPVYCHDCNPKHK</sequence>
<dbReference type="NCBIfam" id="TIGR04272">
    <property type="entry name" value="cxxc_cxxc_Mbark"/>
    <property type="match status" value="1"/>
</dbReference>
<dbReference type="Pfam" id="PF22679">
    <property type="entry name" value="T1R_D3-like"/>
    <property type="match status" value="1"/>
</dbReference>
<keyword evidence="2" id="KW-0067">ATP-binding</keyword>
<dbReference type="AlphaFoldDB" id="A0A128A1V4"/>
<keyword evidence="3" id="KW-1185">Reference proteome</keyword>
<evidence type="ECO:0000313" key="2">
    <source>
        <dbReference type="EMBL" id="CUR51344.1"/>
    </source>
</evidence>
<dbReference type="REBASE" id="145494">
    <property type="entry name" value="Nde280ORF577P"/>
</dbReference>
<dbReference type="InterPro" id="IPR014001">
    <property type="entry name" value="Helicase_ATP-bd"/>
</dbReference>